<dbReference type="InterPro" id="IPR036047">
    <property type="entry name" value="F-box-like_dom_sf"/>
</dbReference>
<feature type="domain" description="F-box" evidence="1">
    <location>
        <begin position="46"/>
        <end position="95"/>
    </location>
</feature>
<name>A0A4Y7Q1S9_9AGAM</name>
<dbReference type="PROSITE" id="PS50181">
    <property type="entry name" value="FBOX"/>
    <property type="match status" value="1"/>
</dbReference>
<dbReference type="InterPro" id="IPR001810">
    <property type="entry name" value="F-box_dom"/>
</dbReference>
<sequence length="642" mass="73754">MRRRNPERKVRKICYQEDDQTEAAGIPESAAIVKTPTPRKRIKGKLSLLPTLSIDILFEIFIYLQPLDVLNIMYTSRAFRSLLIAPSSTFIWKAVRLNVEEFPDLPDDLSEVQYAKLAFGPHCHKCGKKTKNGAFWEVRARFCNACMKLELVPADKCTDSIEQRRSYKKVLGVVELDCDGRYKRKYTLNISFLGINFRAYHFCKRHVKRLNSHVGTSYPYNLDADAWLASTERRLTQVKDHAKKCAEWQAEIYVRQYELNEQIKTKRTEDIIQRLSDLDISMDEDQLGAFEDHPLVRTAVPLTDRIWNNIKVSLLEWFHEQDAIRLARLALKTYKREHRETLLPCIQDFLEIAEVRAVLKSPHTVPLSQASFGDMEALMKNWRKNASLQLASLLKPANRTNGKCESDEARLKKLRLATTVFSCSSCSITSYNPKHPFDTHAVHMHYPWVMAHPCVRNDDCIWGEESAKLWDPSVLRHEVKIGHTIVKPILDACDLSPQTTTSAEMDALNARFICVNCKDGELASLELEDFIVVYTWRTAMVHALDCQYNGKGNTWERLSEADTRFGRVADSKREEAGIHQWGCTLCRGLDVEQSPMTVSAVTSHIASQHRGEENPAGQYYRLARFPPGMFEKFLHIEEGDDK</sequence>
<gene>
    <name evidence="2" type="ORF">BD410DRAFT_899308</name>
</gene>
<dbReference type="AlphaFoldDB" id="A0A4Y7Q1S9"/>
<dbReference type="EMBL" id="ML170185">
    <property type="protein sequence ID" value="TDL20809.1"/>
    <property type="molecule type" value="Genomic_DNA"/>
</dbReference>
<accession>A0A4Y7Q1S9</accession>
<evidence type="ECO:0000313" key="3">
    <source>
        <dbReference type="Proteomes" id="UP000294933"/>
    </source>
</evidence>
<dbReference type="STRING" id="50990.A0A4Y7Q1S9"/>
<protein>
    <recommendedName>
        <fullName evidence="1">F-box domain-containing protein</fullName>
    </recommendedName>
</protein>
<reference evidence="2 3" key="1">
    <citation type="submission" date="2018-06" db="EMBL/GenBank/DDBJ databases">
        <title>A transcriptomic atlas of mushroom development highlights an independent origin of complex multicellularity.</title>
        <authorList>
            <consortium name="DOE Joint Genome Institute"/>
            <person name="Krizsan K."/>
            <person name="Almasi E."/>
            <person name="Merenyi Z."/>
            <person name="Sahu N."/>
            <person name="Viragh M."/>
            <person name="Koszo T."/>
            <person name="Mondo S."/>
            <person name="Kiss B."/>
            <person name="Balint B."/>
            <person name="Kues U."/>
            <person name="Barry K."/>
            <person name="Hegedus J.C."/>
            <person name="Henrissat B."/>
            <person name="Johnson J."/>
            <person name="Lipzen A."/>
            <person name="Ohm R."/>
            <person name="Nagy I."/>
            <person name="Pangilinan J."/>
            <person name="Yan J."/>
            <person name="Xiong Y."/>
            <person name="Grigoriev I.V."/>
            <person name="Hibbett D.S."/>
            <person name="Nagy L.G."/>
        </authorList>
    </citation>
    <scope>NUCLEOTIDE SEQUENCE [LARGE SCALE GENOMIC DNA]</scope>
    <source>
        <strain evidence="2 3">SZMC22713</strain>
    </source>
</reference>
<dbReference type="Proteomes" id="UP000294933">
    <property type="component" value="Unassembled WGS sequence"/>
</dbReference>
<dbReference type="Pfam" id="PF00646">
    <property type="entry name" value="F-box"/>
    <property type="match status" value="1"/>
</dbReference>
<organism evidence="2 3">
    <name type="scientific">Rickenella mellea</name>
    <dbReference type="NCBI Taxonomy" id="50990"/>
    <lineage>
        <taxon>Eukaryota</taxon>
        <taxon>Fungi</taxon>
        <taxon>Dikarya</taxon>
        <taxon>Basidiomycota</taxon>
        <taxon>Agaricomycotina</taxon>
        <taxon>Agaricomycetes</taxon>
        <taxon>Hymenochaetales</taxon>
        <taxon>Rickenellaceae</taxon>
        <taxon>Rickenella</taxon>
    </lineage>
</organism>
<dbReference type="OrthoDB" id="2322499at2759"/>
<evidence type="ECO:0000313" key="2">
    <source>
        <dbReference type="EMBL" id="TDL20809.1"/>
    </source>
</evidence>
<keyword evidence="3" id="KW-1185">Reference proteome</keyword>
<dbReference type="VEuPathDB" id="FungiDB:BD410DRAFT_899308"/>
<evidence type="ECO:0000259" key="1">
    <source>
        <dbReference type="PROSITE" id="PS50181"/>
    </source>
</evidence>
<proteinExistence type="predicted"/>
<dbReference type="SUPFAM" id="SSF81383">
    <property type="entry name" value="F-box domain"/>
    <property type="match status" value="1"/>
</dbReference>